<protein>
    <submittedName>
        <fullName evidence="2">Uncharacterized protein</fullName>
    </submittedName>
</protein>
<keyword evidence="1" id="KW-1133">Transmembrane helix</keyword>
<dbReference type="AlphaFoldDB" id="A0A7W7SYD5"/>
<dbReference type="EMBL" id="JACHJS010000001">
    <property type="protein sequence ID" value="MBB4963238.1"/>
    <property type="molecule type" value="Genomic_DNA"/>
</dbReference>
<feature type="transmembrane region" description="Helical" evidence="1">
    <location>
        <begin position="58"/>
        <end position="80"/>
    </location>
</feature>
<sequence length="188" mass="19851">MKRKVFVVLAFLGVVLAPVGGLFGKADHAGWVGAVGMAVGGIAFPFAVTLVSRRLWPLFAGLLAGLFAVLAGMFFAPSLWLKVDAETLTGCEVVDERTVTSTKSPSTTVSTVDCAGERFEIVPFTSSSEFVGKVGSETTLLVDRTGLLKPVRPSDVESAAVWVVPLAVLLQLALVVVVLRLPPPKEEK</sequence>
<feature type="transmembrane region" description="Helical" evidence="1">
    <location>
        <begin position="31"/>
        <end position="51"/>
    </location>
</feature>
<keyword evidence="1" id="KW-0812">Transmembrane</keyword>
<organism evidence="2 3">
    <name type="scientific">Saccharothrix violaceirubra</name>
    <dbReference type="NCBI Taxonomy" id="413306"/>
    <lineage>
        <taxon>Bacteria</taxon>
        <taxon>Bacillati</taxon>
        <taxon>Actinomycetota</taxon>
        <taxon>Actinomycetes</taxon>
        <taxon>Pseudonocardiales</taxon>
        <taxon>Pseudonocardiaceae</taxon>
        <taxon>Saccharothrix</taxon>
    </lineage>
</organism>
<evidence type="ECO:0000313" key="3">
    <source>
        <dbReference type="Proteomes" id="UP000542674"/>
    </source>
</evidence>
<name>A0A7W7SYD5_9PSEU</name>
<proteinExistence type="predicted"/>
<accession>A0A7W7SYD5</accession>
<gene>
    <name evidence="2" type="ORF">F4559_000597</name>
</gene>
<dbReference type="RefSeq" id="WP_184666040.1">
    <property type="nucleotide sequence ID" value="NZ_BAABAI010000004.1"/>
</dbReference>
<keyword evidence="1" id="KW-0472">Membrane</keyword>
<feature type="transmembrane region" description="Helical" evidence="1">
    <location>
        <begin position="159"/>
        <end position="179"/>
    </location>
</feature>
<keyword evidence="3" id="KW-1185">Reference proteome</keyword>
<comment type="caution">
    <text evidence="2">The sequence shown here is derived from an EMBL/GenBank/DDBJ whole genome shotgun (WGS) entry which is preliminary data.</text>
</comment>
<evidence type="ECO:0000256" key="1">
    <source>
        <dbReference type="SAM" id="Phobius"/>
    </source>
</evidence>
<evidence type="ECO:0000313" key="2">
    <source>
        <dbReference type="EMBL" id="MBB4963238.1"/>
    </source>
</evidence>
<reference evidence="2 3" key="1">
    <citation type="submission" date="2020-08" db="EMBL/GenBank/DDBJ databases">
        <title>Sequencing the genomes of 1000 actinobacteria strains.</title>
        <authorList>
            <person name="Klenk H.-P."/>
        </authorList>
    </citation>
    <scope>NUCLEOTIDE SEQUENCE [LARGE SCALE GENOMIC DNA]</scope>
    <source>
        <strain evidence="2 3">DSM 45084</strain>
    </source>
</reference>
<dbReference type="Proteomes" id="UP000542674">
    <property type="component" value="Unassembled WGS sequence"/>
</dbReference>